<dbReference type="SMART" id="SM00044">
    <property type="entry name" value="CYCc"/>
    <property type="match status" value="1"/>
</dbReference>
<evidence type="ECO:0000256" key="9">
    <source>
        <dbReference type="ARBA" id="ARBA00022989"/>
    </source>
</evidence>
<evidence type="ECO:0000256" key="6">
    <source>
        <dbReference type="ARBA" id="ARBA00022692"/>
    </source>
</evidence>
<dbReference type="GO" id="GO:0004016">
    <property type="term" value="F:adenylate cyclase activity"/>
    <property type="evidence" value="ECO:0007669"/>
    <property type="project" value="TreeGrafter"/>
</dbReference>
<dbReference type="EMBL" id="UYYA01005146">
    <property type="protein sequence ID" value="VDM64237.1"/>
    <property type="molecule type" value="Genomic_DNA"/>
</dbReference>
<organism evidence="20">
    <name type="scientific">Angiostrongylus costaricensis</name>
    <name type="common">Nematode worm</name>
    <dbReference type="NCBI Taxonomy" id="334426"/>
    <lineage>
        <taxon>Eukaryota</taxon>
        <taxon>Metazoa</taxon>
        <taxon>Ecdysozoa</taxon>
        <taxon>Nematoda</taxon>
        <taxon>Chromadorea</taxon>
        <taxon>Rhabditida</taxon>
        <taxon>Rhabditina</taxon>
        <taxon>Rhabditomorpha</taxon>
        <taxon>Strongyloidea</taxon>
        <taxon>Metastrongylidae</taxon>
        <taxon>Angiostrongylus</taxon>
    </lineage>
</organism>
<proteinExistence type="inferred from homology"/>
<feature type="domain" description="Guanylate cyclase" evidence="17">
    <location>
        <begin position="223"/>
        <end position="358"/>
    </location>
</feature>
<dbReference type="GO" id="GO:0001653">
    <property type="term" value="F:peptide receptor activity"/>
    <property type="evidence" value="ECO:0007669"/>
    <property type="project" value="TreeGrafter"/>
</dbReference>
<evidence type="ECO:0000256" key="12">
    <source>
        <dbReference type="ARBA" id="ARBA00023180"/>
    </source>
</evidence>
<dbReference type="InterPro" id="IPR029787">
    <property type="entry name" value="Nucleotide_cyclase"/>
</dbReference>
<dbReference type="Gene3D" id="1.10.510.10">
    <property type="entry name" value="Transferase(Phosphotransferase) domain 1"/>
    <property type="match status" value="1"/>
</dbReference>
<evidence type="ECO:0000256" key="7">
    <source>
        <dbReference type="ARBA" id="ARBA00022729"/>
    </source>
</evidence>
<evidence type="ECO:0000256" key="13">
    <source>
        <dbReference type="ARBA" id="ARBA00023239"/>
    </source>
</evidence>
<dbReference type="InterPro" id="IPR011645">
    <property type="entry name" value="HNOB_dom_associated"/>
</dbReference>
<keyword evidence="9" id="KW-1133">Transmembrane helix</keyword>
<reference evidence="20" key="1">
    <citation type="submission" date="2016-04" db="UniProtKB">
        <authorList>
            <consortium name="WormBaseParasite"/>
        </authorList>
    </citation>
    <scope>IDENTIFICATION</scope>
</reference>
<dbReference type="GO" id="GO:0004383">
    <property type="term" value="F:guanylate cyclase activity"/>
    <property type="evidence" value="ECO:0007669"/>
    <property type="project" value="UniProtKB-EC"/>
</dbReference>
<keyword evidence="13 15" id="KW-0456">Lyase</keyword>
<comment type="catalytic activity">
    <reaction evidence="1">
        <text>GTP = 3',5'-cyclic GMP + diphosphate</text>
        <dbReference type="Rhea" id="RHEA:13665"/>
        <dbReference type="ChEBI" id="CHEBI:33019"/>
        <dbReference type="ChEBI" id="CHEBI:37565"/>
        <dbReference type="ChEBI" id="CHEBI:57746"/>
        <dbReference type="EC" id="4.6.1.2"/>
    </reaction>
</comment>
<evidence type="ECO:0000259" key="17">
    <source>
        <dbReference type="PROSITE" id="PS50125"/>
    </source>
</evidence>
<evidence type="ECO:0000256" key="11">
    <source>
        <dbReference type="ARBA" id="ARBA00023170"/>
    </source>
</evidence>
<reference evidence="18 19" key="2">
    <citation type="submission" date="2018-11" db="EMBL/GenBank/DDBJ databases">
        <authorList>
            <consortium name="Pathogen Informatics"/>
        </authorList>
    </citation>
    <scope>NUCLEOTIDE SEQUENCE [LARGE SCALE GENOMIC DNA]</scope>
    <source>
        <strain evidence="18 19">Costa Rica</strain>
    </source>
</reference>
<dbReference type="InterPro" id="IPR018297">
    <property type="entry name" value="A/G_cyclase_CS"/>
</dbReference>
<dbReference type="WBParaSite" id="ACOC_0001265101-mRNA-1">
    <property type="protein sequence ID" value="ACOC_0001265101-mRNA-1"/>
    <property type="gene ID" value="ACOC_0001265101"/>
</dbReference>
<keyword evidence="19" id="KW-1185">Reference proteome</keyword>
<evidence type="ECO:0000256" key="4">
    <source>
        <dbReference type="ARBA" id="ARBA00012202"/>
    </source>
</evidence>
<dbReference type="Pfam" id="PF07701">
    <property type="entry name" value="HNOBA"/>
    <property type="match status" value="1"/>
</dbReference>
<dbReference type="PANTHER" id="PTHR11920">
    <property type="entry name" value="GUANYLYL CYCLASE"/>
    <property type="match status" value="1"/>
</dbReference>
<evidence type="ECO:0000313" key="20">
    <source>
        <dbReference type="WBParaSite" id="ACOC_0001265101-mRNA-1"/>
    </source>
</evidence>
<sequence length="415" mass="47695">MLRKLKRGGRLSIRPPLNTEDNTNSSMAALVKHCWTEEPNERPTSDEVMSFIKELNDKKSSNLMDHVFHILEQYASNLEHEVKNFPFLFLSLVQNLEKEISGLIIPLSFSELKTSSRRTNFQIEARMQELIEEKKRSDILLYRMLPRQVVEKLKLGQTVEPEMFECATLFFSDVVSRSRRVKSNGLFNSKSNRYQVIIFLNDLYTVSGCAIHYWRQRPVYSSARSFENIPIYFNAQSRTSFLLMISCRMKILSLIQDYFFIQTKKKFNLLQVETIGDGYLCASGLPQRNGNQHAVEIAEMSFELLRAIKEFRIAHLPNERINIRVGIHIGSVVTGVVGTTMPRYCLFGDTVNTASRMESNGHPGRIHISTDAMKFLTQVVGGYKTEPRGEVIVKGKGAVQTHWLLTPDEQEKCRK</sequence>
<evidence type="ECO:0000256" key="2">
    <source>
        <dbReference type="ARBA" id="ARBA00004236"/>
    </source>
</evidence>
<dbReference type="SUPFAM" id="SSF55073">
    <property type="entry name" value="Nucleotide cyclase"/>
    <property type="match status" value="1"/>
</dbReference>
<dbReference type="STRING" id="334426.A0A158PME9"/>
<keyword evidence="5" id="KW-1003">Cell membrane</keyword>
<dbReference type="Pfam" id="PF00211">
    <property type="entry name" value="Guanylate_cyc"/>
    <property type="match status" value="1"/>
</dbReference>
<evidence type="ECO:0000256" key="15">
    <source>
        <dbReference type="RuleBase" id="RU000405"/>
    </source>
</evidence>
<name>A0A158PME9_ANGCS</name>
<dbReference type="EC" id="4.6.1.2" evidence="4"/>
<evidence type="ECO:0000256" key="14">
    <source>
        <dbReference type="ARBA" id="ARBA00023293"/>
    </source>
</evidence>
<comment type="subcellular location">
    <subcellularLocation>
        <location evidence="2">Cell membrane</location>
    </subcellularLocation>
    <subcellularLocation>
        <location evidence="3">Membrane</location>
        <topology evidence="3">Single-pass type I membrane protein</topology>
    </subcellularLocation>
</comment>
<dbReference type="SUPFAM" id="SSF56112">
    <property type="entry name" value="Protein kinase-like (PK-like)"/>
    <property type="match status" value="1"/>
</dbReference>
<evidence type="ECO:0000256" key="8">
    <source>
        <dbReference type="ARBA" id="ARBA00022741"/>
    </source>
</evidence>
<keyword evidence="8" id="KW-0547">Nucleotide-binding</keyword>
<keyword evidence="6" id="KW-0812">Transmembrane</keyword>
<comment type="similarity">
    <text evidence="15">Belongs to the adenylyl cyclase class-4/guanylyl cyclase family.</text>
</comment>
<evidence type="ECO:0000256" key="5">
    <source>
        <dbReference type="ARBA" id="ARBA00022475"/>
    </source>
</evidence>
<keyword evidence="7" id="KW-0732">Signal</keyword>
<dbReference type="PANTHER" id="PTHR11920:SF493">
    <property type="entry name" value="RECEPTOR-TYPE GUANYLATE CYCLASE GCY-22"/>
    <property type="match status" value="1"/>
</dbReference>
<accession>A0A158PME9</accession>
<evidence type="ECO:0000313" key="19">
    <source>
        <dbReference type="Proteomes" id="UP000267027"/>
    </source>
</evidence>
<evidence type="ECO:0000313" key="18">
    <source>
        <dbReference type="EMBL" id="VDM64237.1"/>
    </source>
</evidence>
<dbReference type="CDD" id="cd07302">
    <property type="entry name" value="CHD"/>
    <property type="match status" value="1"/>
</dbReference>
<dbReference type="PROSITE" id="PS00452">
    <property type="entry name" value="GUANYLATE_CYCLASE_1"/>
    <property type="match status" value="1"/>
</dbReference>
<dbReference type="OrthoDB" id="60033at2759"/>
<dbReference type="GO" id="GO:0007168">
    <property type="term" value="P:receptor guanylyl cyclase signaling pathway"/>
    <property type="evidence" value="ECO:0007669"/>
    <property type="project" value="TreeGrafter"/>
</dbReference>
<dbReference type="GO" id="GO:0035556">
    <property type="term" value="P:intracellular signal transduction"/>
    <property type="evidence" value="ECO:0007669"/>
    <property type="project" value="InterPro"/>
</dbReference>
<dbReference type="AlphaFoldDB" id="A0A158PME9"/>
<evidence type="ECO:0000256" key="3">
    <source>
        <dbReference type="ARBA" id="ARBA00004479"/>
    </source>
</evidence>
<dbReference type="GO" id="GO:0000166">
    <property type="term" value="F:nucleotide binding"/>
    <property type="evidence" value="ECO:0007669"/>
    <property type="project" value="UniProtKB-KW"/>
</dbReference>
<dbReference type="InterPro" id="IPR050401">
    <property type="entry name" value="Cyclic_nucleotide_synthase"/>
</dbReference>
<keyword evidence="11" id="KW-0675">Receptor</keyword>
<protein>
    <recommendedName>
        <fullName evidence="4">guanylate cyclase</fullName>
        <ecNumber evidence="4">4.6.1.2</ecNumber>
    </recommendedName>
</protein>
<evidence type="ECO:0000256" key="1">
    <source>
        <dbReference type="ARBA" id="ARBA00001436"/>
    </source>
</evidence>
<keyword evidence="12" id="KW-0325">Glycoprotein</keyword>
<gene>
    <name evidence="18" type="ORF">ACOC_LOCUS12652</name>
</gene>
<dbReference type="FunFam" id="3.30.70.1230:FF:000030">
    <property type="entry name" value="Si:ch211-215j19.12"/>
    <property type="match status" value="1"/>
</dbReference>
<dbReference type="Gene3D" id="3.30.70.1230">
    <property type="entry name" value="Nucleotide cyclase"/>
    <property type="match status" value="1"/>
</dbReference>
<dbReference type="GO" id="GO:0005886">
    <property type="term" value="C:plasma membrane"/>
    <property type="evidence" value="ECO:0007669"/>
    <property type="project" value="UniProtKB-SubCell"/>
</dbReference>
<keyword evidence="10" id="KW-0472">Membrane</keyword>
<dbReference type="Gene3D" id="6.10.250.780">
    <property type="match status" value="1"/>
</dbReference>
<evidence type="ECO:0000256" key="16">
    <source>
        <dbReference type="SAM" id="MobiDB-lite"/>
    </source>
</evidence>
<dbReference type="PROSITE" id="PS50125">
    <property type="entry name" value="GUANYLATE_CYCLASE_2"/>
    <property type="match status" value="1"/>
</dbReference>
<evidence type="ECO:0000256" key="10">
    <source>
        <dbReference type="ARBA" id="ARBA00023136"/>
    </source>
</evidence>
<dbReference type="InterPro" id="IPR001054">
    <property type="entry name" value="A/G_cyclase"/>
</dbReference>
<dbReference type="InterPro" id="IPR011009">
    <property type="entry name" value="Kinase-like_dom_sf"/>
</dbReference>
<feature type="region of interest" description="Disordered" evidence="16">
    <location>
        <begin position="1"/>
        <end position="23"/>
    </location>
</feature>
<dbReference type="Proteomes" id="UP000267027">
    <property type="component" value="Unassembled WGS sequence"/>
</dbReference>
<keyword evidence="14" id="KW-0141">cGMP biosynthesis</keyword>